<reference evidence="4" key="2">
    <citation type="submission" date="2025-08" db="UniProtKB">
        <authorList>
            <consortium name="RefSeq"/>
        </authorList>
    </citation>
    <scope>IDENTIFICATION</scope>
    <source>
        <tissue evidence="4">Blood</tissue>
    </source>
</reference>
<feature type="region of interest" description="Disordered" evidence="1">
    <location>
        <begin position="236"/>
        <end position="255"/>
    </location>
</feature>
<sequence>MKQVTSGRTFITDTTSELTSDVQGAILQLQAGREKLQSTASPLREHRMKEQSHIETTELSDVQGTVLQLQAGREKLHCTSSPLREHRMKEQCHIETTELTSDVQGAVLQLQAVREKLQSKASPPREHRMKEQIHIETTELTSDVQGTVLQLQAGCEKLHSTASPPREHRMKEQSHIETTELSDVQGTVLQLQAGHEKLHSTASPLSEHHMKEQSHIETTELTSDVQGSVLQLQAGHEKLHSTASPLREDHTQEQSHIEHLYKTMKELDEKKADKKAVQIVKSIKADMQALDTKVLQCDTKTVMLNRTFQDLLTGLEDYCHKVFEKIFRELDCKLNYTELDLMKKQLELDCQMRIHKELQLQRAPERDDAAGLKKQLTKFNCLSCGRCVEMNTPGPRLLVLPELPSLLSPKDHRRLRTCTKLDQYEQSPTEWSMEQTMIFRVRDGCGFNGHIYNTSEVRVPTISPKKGYCKNKEMVNRSQLLTPSGRKPVRLLPLRPQQPQTQLICHGSNCLEKDKQWFIEDSIPQTLQCSQPRKPDGNND</sequence>
<dbReference type="RefSeq" id="XP_053539734.1">
    <property type="nucleotide sequence ID" value="XM_053683759.1"/>
</dbReference>
<feature type="domain" description="DUF4795" evidence="2">
    <location>
        <begin position="218"/>
        <end position="413"/>
    </location>
</feature>
<dbReference type="PANTHER" id="PTHR47080:SF2">
    <property type="entry name" value="GLUTAMINE-RICH PROTEIN 2"/>
    <property type="match status" value="1"/>
</dbReference>
<dbReference type="PANTHER" id="PTHR47080">
    <property type="entry name" value="CHROMOSOME 16 OPEN READING FRAME 96"/>
    <property type="match status" value="1"/>
</dbReference>
<proteinExistence type="predicted"/>
<accession>A0A9F7TNW1</accession>
<protein>
    <submittedName>
        <fullName evidence="4">Uncharacterized protein LOC108271565</fullName>
    </submittedName>
</protein>
<evidence type="ECO:0000313" key="3">
    <source>
        <dbReference type="Proteomes" id="UP000221080"/>
    </source>
</evidence>
<organism evidence="3 4">
    <name type="scientific">Ictalurus punctatus</name>
    <name type="common">Channel catfish</name>
    <name type="synonym">Silurus punctatus</name>
    <dbReference type="NCBI Taxonomy" id="7998"/>
    <lineage>
        <taxon>Eukaryota</taxon>
        <taxon>Metazoa</taxon>
        <taxon>Chordata</taxon>
        <taxon>Craniata</taxon>
        <taxon>Vertebrata</taxon>
        <taxon>Euteleostomi</taxon>
        <taxon>Actinopterygii</taxon>
        <taxon>Neopterygii</taxon>
        <taxon>Teleostei</taxon>
        <taxon>Ostariophysi</taxon>
        <taxon>Siluriformes</taxon>
        <taxon>Ictaluridae</taxon>
        <taxon>Ictalurus</taxon>
    </lineage>
</organism>
<keyword evidence="3" id="KW-1185">Reference proteome</keyword>
<dbReference type="KEGG" id="ipu:108271565"/>
<name>A0A9F7TNW1_ICTPU</name>
<evidence type="ECO:0000256" key="1">
    <source>
        <dbReference type="SAM" id="MobiDB-lite"/>
    </source>
</evidence>
<dbReference type="GeneID" id="108271565"/>
<dbReference type="Pfam" id="PF16043">
    <property type="entry name" value="DUF4795"/>
    <property type="match status" value="1"/>
</dbReference>
<gene>
    <name evidence="4" type="primary">LOC108271565</name>
</gene>
<dbReference type="Proteomes" id="UP000221080">
    <property type="component" value="Chromosome 11"/>
</dbReference>
<evidence type="ECO:0000313" key="4">
    <source>
        <dbReference type="RefSeq" id="XP_053539734.1"/>
    </source>
</evidence>
<reference evidence="3" key="1">
    <citation type="journal article" date="2016" name="Nat. Commun.">
        <title>The channel catfish genome sequence provides insights into the evolution of scale formation in teleosts.</title>
        <authorList>
            <person name="Liu Z."/>
            <person name="Liu S."/>
            <person name="Yao J."/>
            <person name="Bao L."/>
            <person name="Zhang J."/>
            <person name="Li Y."/>
            <person name="Jiang C."/>
            <person name="Sun L."/>
            <person name="Wang R."/>
            <person name="Zhang Y."/>
            <person name="Zhou T."/>
            <person name="Zeng Q."/>
            <person name="Fu Q."/>
            <person name="Gao S."/>
            <person name="Li N."/>
            <person name="Koren S."/>
            <person name="Jiang Y."/>
            <person name="Zimin A."/>
            <person name="Xu P."/>
            <person name="Phillippy A.M."/>
            <person name="Geng X."/>
            <person name="Song L."/>
            <person name="Sun F."/>
            <person name="Li C."/>
            <person name="Wang X."/>
            <person name="Chen A."/>
            <person name="Jin Y."/>
            <person name="Yuan Z."/>
            <person name="Yang Y."/>
            <person name="Tan S."/>
            <person name="Peatman E."/>
            <person name="Lu J."/>
            <person name="Qin Z."/>
            <person name="Dunham R."/>
            <person name="Li Z."/>
            <person name="Sonstegard T."/>
            <person name="Feng J."/>
            <person name="Danzmann R.G."/>
            <person name="Schroeder S."/>
            <person name="Scheffler B."/>
            <person name="Duke M.V."/>
            <person name="Ballard L."/>
            <person name="Kucuktas H."/>
            <person name="Kaltenboeck L."/>
            <person name="Liu H."/>
            <person name="Armbruster J."/>
            <person name="Xie Y."/>
            <person name="Kirby M.L."/>
            <person name="Tian Y."/>
            <person name="Flanagan M.E."/>
            <person name="Mu W."/>
            <person name="Waldbieser G.C."/>
        </authorList>
    </citation>
    <scope>NUCLEOTIDE SEQUENCE [LARGE SCALE GENOMIC DNA]</scope>
    <source>
        <strain evidence="3">SDA103</strain>
    </source>
</reference>
<dbReference type="InterPro" id="IPR032013">
    <property type="entry name" value="DUF4795"/>
</dbReference>
<evidence type="ECO:0000259" key="2">
    <source>
        <dbReference type="Pfam" id="PF16043"/>
    </source>
</evidence>
<dbReference type="OrthoDB" id="5981048at2759"/>
<dbReference type="AlphaFoldDB" id="A0A9F7TNW1"/>